<keyword evidence="4" id="KW-1185">Reference proteome</keyword>
<reference evidence="3 4" key="1">
    <citation type="submission" date="2018-11" db="EMBL/GenBank/DDBJ databases">
        <title>Trebonia kvetii gen.nov., sp.nov., a novel acidophilic actinobacterium, and proposal of the new actinobacterial family Treboniaceae fam. nov.</title>
        <authorList>
            <person name="Rapoport D."/>
            <person name="Sagova-Mareckova M."/>
            <person name="Sedlacek I."/>
            <person name="Provaznik J."/>
            <person name="Kralova S."/>
            <person name="Pavlinic D."/>
            <person name="Benes V."/>
            <person name="Kopecky J."/>
        </authorList>
    </citation>
    <scope>NUCLEOTIDE SEQUENCE [LARGE SCALE GENOMIC DNA]</scope>
    <source>
        <strain evidence="3 4">15Tr583</strain>
    </source>
</reference>
<name>A0A6P2BRN6_9ACTN</name>
<evidence type="ECO:0000256" key="1">
    <source>
        <dbReference type="SAM" id="MobiDB-lite"/>
    </source>
</evidence>
<feature type="region of interest" description="Disordered" evidence="1">
    <location>
        <begin position="61"/>
        <end position="93"/>
    </location>
</feature>
<organism evidence="3 4">
    <name type="scientific">Trebonia kvetii</name>
    <dbReference type="NCBI Taxonomy" id="2480626"/>
    <lineage>
        <taxon>Bacteria</taxon>
        <taxon>Bacillati</taxon>
        <taxon>Actinomycetota</taxon>
        <taxon>Actinomycetes</taxon>
        <taxon>Streptosporangiales</taxon>
        <taxon>Treboniaceae</taxon>
        <taxon>Trebonia</taxon>
    </lineage>
</organism>
<evidence type="ECO:0000256" key="2">
    <source>
        <dbReference type="SAM" id="Phobius"/>
    </source>
</evidence>
<dbReference type="RefSeq" id="WP_145860544.1">
    <property type="nucleotide sequence ID" value="NZ_RPFW01000008.1"/>
</dbReference>
<proteinExistence type="predicted"/>
<dbReference type="EMBL" id="RPFW01000008">
    <property type="protein sequence ID" value="TVZ00795.1"/>
    <property type="molecule type" value="Genomic_DNA"/>
</dbReference>
<evidence type="ECO:0000313" key="4">
    <source>
        <dbReference type="Proteomes" id="UP000460272"/>
    </source>
</evidence>
<accession>A0A6P2BRN6</accession>
<sequence>MTELKDDLNRALRSVTFGDAPVERAIRGGRRLRNRRRLTALASAVAIVAVAAGYPALTRNAASPPPVTGQTPSPSHAAALHRDPAITSRPGTDVANSGVIARGTIGGAQWSVAISSSFSAHDQACYTGFVGTGTGPAARSAGQVVSTCAPDLASLVAYAPHDPAGIVGATGNASGSTTTYDAALGAVAPDVTYLVLRFTDGQELKLIPVTYRSHRYVAWLAPASMSVASLSAHLGSPRADGGQIMTAVPFDAPDGLPVFGLWLKSSQAVPPRADGVIGGGTQGGRVWAETAYQGPWGTCFSYTPGDLECVPLARLGTTQVLGGWGGTDASPVFGSAAPGVAELAITLSDGTAVGVTPVALGNERLFAFWIGKGLWPTGWAAFDTTGKRIGTGSVVKRIGNGSSASGSATPKPGSSSVG</sequence>
<keyword evidence="2" id="KW-0472">Membrane</keyword>
<evidence type="ECO:0000313" key="3">
    <source>
        <dbReference type="EMBL" id="TVZ00795.1"/>
    </source>
</evidence>
<dbReference type="AlphaFoldDB" id="A0A6P2BRN6"/>
<gene>
    <name evidence="3" type="ORF">EAS64_36190</name>
</gene>
<keyword evidence="2" id="KW-0812">Transmembrane</keyword>
<dbReference type="Proteomes" id="UP000460272">
    <property type="component" value="Unassembled WGS sequence"/>
</dbReference>
<protein>
    <submittedName>
        <fullName evidence="3">Uncharacterized protein</fullName>
    </submittedName>
</protein>
<comment type="caution">
    <text evidence="3">The sequence shown here is derived from an EMBL/GenBank/DDBJ whole genome shotgun (WGS) entry which is preliminary data.</text>
</comment>
<feature type="transmembrane region" description="Helical" evidence="2">
    <location>
        <begin position="38"/>
        <end position="57"/>
    </location>
</feature>
<keyword evidence="2" id="KW-1133">Transmembrane helix</keyword>